<sequence length="59" mass="6855">MYYKTMNSLIIFFFLLAFNESNTDNTNNLAQADIIKEIKTLVVNHDNPKLTYLGRIDTI</sequence>
<accession>A0A918VBR3</accession>
<evidence type="ECO:0000313" key="1">
    <source>
        <dbReference type="EMBL" id="GGZ86113.1"/>
    </source>
</evidence>
<organism evidence="1 2">
    <name type="scientific">Algibacter mikhailovii</name>
    <dbReference type="NCBI Taxonomy" id="425498"/>
    <lineage>
        <taxon>Bacteria</taxon>
        <taxon>Pseudomonadati</taxon>
        <taxon>Bacteroidota</taxon>
        <taxon>Flavobacteriia</taxon>
        <taxon>Flavobacteriales</taxon>
        <taxon>Flavobacteriaceae</taxon>
        <taxon>Algibacter</taxon>
    </lineage>
</organism>
<reference evidence="1" key="2">
    <citation type="submission" date="2020-09" db="EMBL/GenBank/DDBJ databases">
        <authorList>
            <person name="Sun Q."/>
            <person name="Kim S."/>
        </authorList>
    </citation>
    <scope>NUCLEOTIDE SEQUENCE</scope>
    <source>
        <strain evidence="1">KCTC 12710</strain>
    </source>
</reference>
<comment type="caution">
    <text evidence="1">The sequence shown here is derived from an EMBL/GenBank/DDBJ whole genome shotgun (WGS) entry which is preliminary data.</text>
</comment>
<reference evidence="1" key="1">
    <citation type="journal article" date="2014" name="Int. J. Syst. Evol. Microbiol.">
        <title>Complete genome sequence of Corynebacterium casei LMG S-19264T (=DSM 44701T), isolated from a smear-ripened cheese.</title>
        <authorList>
            <consortium name="US DOE Joint Genome Institute (JGI-PGF)"/>
            <person name="Walter F."/>
            <person name="Albersmeier A."/>
            <person name="Kalinowski J."/>
            <person name="Ruckert C."/>
        </authorList>
    </citation>
    <scope>NUCLEOTIDE SEQUENCE</scope>
    <source>
        <strain evidence="1">KCTC 12710</strain>
    </source>
</reference>
<protein>
    <submittedName>
        <fullName evidence="1">Uncharacterized protein</fullName>
    </submittedName>
</protein>
<evidence type="ECO:0000313" key="2">
    <source>
        <dbReference type="Proteomes" id="UP000636004"/>
    </source>
</evidence>
<dbReference type="EMBL" id="BMWZ01000005">
    <property type="protein sequence ID" value="GGZ86113.1"/>
    <property type="molecule type" value="Genomic_DNA"/>
</dbReference>
<proteinExistence type="predicted"/>
<name>A0A918VBR3_9FLAO</name>
<gene>
    <name evidence="1" type="ORF">GCM10007028_25520</name>
</gene>
<dbReference type="AlphaFoldDB" id="A0A918VBR3"/>
<keyword evidence="2" id="KW-1185">Reference proteome</keyword>
<dbReference type="Proteomes" id="UP000636004">
    <property type="component" value="Unassembled WGS sequence"/>
</dbReference>